<reference evidence="2" key="1">
    <citation type="submission" date="2023-05" db="EMBL/GenBank/DDBJ databases">
        <title>Streptantibioticus silvisoli sp. nov., acidotolerant actinomycetes 1 from pine litter.</title>
        <authorList>
            <person name="Swiecimska M."/>
            <person name="Golinska P."/>
            <person name="Sangal V."/>
            <person name="Wachnowicz B."/>
            <person name="Goodfellow M."/>
        </authorList>
    </citation>
    <scope>NUCLEOTIDE SEQUENCE</scope>
    <source>
        <strain evidence="2">SL13</strain>
    </source>
</reference>
<dbReference type="RefSeq" id="WP_271313358.1">
    <property type="nucleotide sequence ID" value="NZ_JABXJJ020000012.1"/>
</dbReference>
<evidence type="ECO:0000256" key="1">
    <source>
        <dbReference type="SAM" id="Phobius"/>
    </source>
</evidence>
<accession>A0AA90K8T9</accession>
<organism evidence="2">
    <name type="scientific">Streptantibioticus silvisoli</name>
    <dbReference type="NCBI Taxonomy" id="2705255"/>
    <lineage>
        <taxon>Bacteria</taxon>
        <taxon>Bacillati</taxon>
        <taxon>Actinomycetota</taxon>
        <taxon>Actinomycetes</taxon>
        <taxon>Kitasatosporales</taxon>
        <taxon>Streptomycetaceae</taxon>
        <taxon>Streptantibioticus</taxon>
    </lineage>
</organism>
<gene>
    <name evidence="2" type="ORF">POF50_011135</name>
</gene>
<dbReference type="EMBL" id="JABXJJ020000012">
    <property type="protein sequence ID" value="MDI5969882.1"/>
    <property type="molecule type" value="Genomic_DNA"/>
</dbReference>
<keyword evidence="1" id="KW-0472">Membrane</keyword>
<proteinExistence type="predicted"/>
<comment type="caution">
    <text evidence="2">The sequence shown here is derived from an EMBL/GenBank/DDBJ whole genome shotgun (WGS) entry which is preliminary data.</text>
</comment>
<keyword evidence="1" id="KW-1133">Transmembrane helix</keyword>
<feature type="transmembrane region" description="Helical" evidence="1">
    <location>
        <begin position="21"/>
        <end position="42"/>
    </location>
</feature>
<keyword evidence="1" id="KW-0812">Transmembrane</keyword>
<dbReference type="AlphaFoldDB" id="A0AA90K8T9"/>
<protein>
    <submittedName>
        <fullName evidence="2">Uncharacterized protein</fullName>
    </submittedName>
</protein>
<name>A0AA90K8T9_9ACTN</name>
<sequence>MSNLFTPWPAIAFPAGRLQQAWRSAFAVGAVAEITCLIAFYTPSTPASSVKD</sequence>
<evidence type="ECO:0000313" key="2">
    <source>
        <dbReference type="EMBL" id="MDI5969882.1"/>
    </source>
</evidence>